<name>D6Z9N7_SEGRD</name>
<dbReference type="KEGG" id="srt:Srot_0071"/>
<reference evidence="1 2" key="1">
    <citation type="journal article" date="2010" name="Stand. Genomic Sci.">
        <title>Complete genome sequence of Segniliparus rotundus type strain (CDC 1076).</title>
        <authorList>
            <person name="Sikorski J."/>
            <person name="Lapidus A."/>
            <person name="Copeland A."/>
            <person name="Misra M."/>
            <person name="Glavina Del Rio T."/>
            <person name="Nolan M."/>
            <person name="Lucas S."/>
            <person name="Chen F."/>
            <person name="Tice H."/>
            <person name="Cheng J.F."/>
            <person name="Jando M."/>
            <person name="Schneider S."/>
            <person name="Bruce D."/>
            <person name="Goodwin L."/>
            <person name="Pitluck S."/>
            <person name="Liolios K."/>
            <person name="Mikhailova N."/>
            <person name="Pati A."/>
            <person name="Ivanova N."/>
            <person name="Mavromatis K."/>
            <person name="Chen A."/>
            <person name="Palaniappan K."/>
            <person name="Chertkov O."/>
            <person name="Land M."/>
            <person name="Hauser L."/>
            <person name="Chang Y.J."/>
            <person name="Jeffries C.D."/>
            <person name="Brettin T."/>
            <person name="Detter J.C."/>
            <person name="Han C."/>
            <person name="Rohde M."/>
            <person name="Goker M."/>
            <person name="Bristow J."/>
            <person name="Eisen J.A."/>
            <person name="Markowitz V."/>
            <person name="Hugenholtz P."/>
            <person name="Kyrpides N.C."/>
            <person name="Klenk H.P."/>
        </authorList>
    </citation>
    <scope>NUCLEOTIDE SEQUENCE [LARGE SCALE GENOMIC DNA]</scope>
    <source>
        <strain evidence="2">ATCC BAA-972 / CDC 1076 / CIP 108378 / DSM 44985 / JCM 13578</strain>
    </source>
</reference>
<gene>
    <name evidence="1" type="ordered locus">Srot_0071</name>
</gene>
<keyword evidence="2" id="KW-1185">Reference proteome</keyword>
<dbReference type="AlphaFoldDB" id="D6Z9N7"/>
<sequence length="132" mass="14614">MAVYRPPVAGEVRAHLARGLSARGASFGWFSSNPNPRPTDGRWGVCSQIELRDVQRVESESLLRLVVIDPDERRGERSASLALALIEAAHRTAAFSFHELYSGPARYQDPDDPRVFGHVMRLSVTRAGEPFA</sequence>
<organism evidence="1 2">
    <name type="scientific">Segniliparus rotundus (strain ATCC BAA-972 / CDC 1076 / CIP 108378 / DSM 44985 / JCM 13578)</name>
    <dbReference type="NCBI Taxonomy" id="640132"/>
    <lineage>
        <taxon>Bacteria</taxon>
        <taxon>Bacillati</taxon>
        <taxon>Actinomycetota</taxon>
        <taxon>Actinomycetes</taxon>
        <taxon>Mycobacteriales</taxon>
        <taxon>Segniliparaceae</taxon>
        <taxon>Segniliparus</taxon>
    </lineage>
</organism>
<dbReference type="RefSeq" id="WP_013137020.1">
    <property type="nucleotide sequence ID" value="NC_014168.1"/>
</dbReference>
<proteinExistence type="predicted"/>
<evidence type="ECO:0000313" key="2">
    <source>
        <dbReference type="Proteomes" id="UP000002247"/>
    </source>
</evidence>
<protein>
    <submittedName>
        <fullName evidence="1">Uncharacterized protein</fullName>
    </submittedName>
</protein>
<dbReference type="OrthoDB" id="3864082at2"/>
<evidence type="ECO:0000313" key="1">
    <source>
        <dbReference type="EMBL" id="ADG96564.1"/>
    </source>
</evidence>
<dbReference type="HOGENOM" id="CLU_1915651_0_0_11"/>
<dbReference type="Proteomes" id="UP000002247">
    <property type="component" value="Chromosome"/>
</dbReference>
<dbReference type="EMBL" id="CP001958">
    <property type="protein sequence ID" value="ADG96564.1"/>
    <property type="molecule type" value="Genomic_DNA"/>
</dbReference>
<dbReference type="STRING" id="640132.Srot_0071"/>
<accession>D6Z9N7</accession>